<protein>
    <submittedName>
        <fullName evidence="1">Uncharacterized protein</fullName>
    </submittedName>
</protein>
<comment type="caution">
    <text evidence="1">The sequence shown here is derived from an EMBL/GenBank/DDBJ whole genome shotgun (WGS) entry which is preliminary data.</text>
</comment>
<proteinExistence type="predicted"/>
<dbReference type="Proteomes" id="UP001166571">
    <property type="component" value="Unassembled WGS sequence"/>
</dbReference>
<name>A0ABS7MFP0_9SPHN</name>
<sequence>MPPPLADARDVALGERAYVDGPIVMPVAILEDSRCPVDFQCVWAGQVRVKMVWIRGNGEQMPFEATLGERTPIADGSILFESVRPEKRAGEPIRREDYRFSLRFDGGL</sequence>
<evidence type="ECO:0000313" key="1">
    <source>
        <dbReference type="EMBL" id="MBY4636886.1"/>
    </source>
</evidence>
<accession>A0ABS7MFP0</accession>
<gene>
    <name evidence="1" type="ORF">K5P26_07005</name>
</gene>
<reference evidence="1" key="1">
    <citation type="submission" date="2021-08" db="EMBL/GenBank/DDBJ databases">
        <title>Sphingopyxis panaciterrulae sp. nov., isolated from the surface water of the Yellow Sea.</title>
        <authorList>
            <person name="Gao Z."/>
            <person name="Zhang D."/>
            <person name="Zhang A."/>
        </authorList>
    </citation>
    <scope>NUCLEOTIDE SEQUENCE</scope>
    <source>
        <strain evidence="1">XHP0097</strain>
    </source>
</reference>
<keyword evidence="2" id="KW-1185">Reference proteome</keyword>
<organism evidence="1 2">
    <name type="scientific">Sphingopyxis jiangsuensis</name>
    <dbReference type="NCBI Taxonomy" id="2871171"/>
    <lineage>
        <taxon>Bacteria</taxon>
        <taxon>Pseudomonadati</taxon>
        <taxon>Pseudomonadota</taxon>
        <taxon>Alphaproteobacteria</taxon>
        <taxon>Sphingomonadales</taxon>
        <taxon>Sphingomonadaceae</taxon>
        <taxon>Sphingopyxis</taxon>
    </lineage>
</organism>
<evidence type="ECO:0000313" key="2">
    <source>
        <dbReference type="Proteomes" id="UP001166571"/>
    </source>
</evidence>
<dbReference type="EMBL" id="JAILXK010000001">
    <property type="protein sequence ID" value="MBY4636886.1"/>
    <property type="molecule type" value="Genomic_DNA"/>
</dbReference>